<dbReference type="EMBL" id="MCFC01000021">
    <property type="protein sequence ID" value="ORY30202.1"/>
    <property type="molecule type" value="Genomic_DNA"/>
</dbReference>
<protein>
    <submittedName>
        <fullName evidence="2">Uncharacterized protein</fullName>
    </submittedName>
</protein>
<evidence type="ECO:0000256" key="1">
    <source>
        <dbReference type="SAM" id="MobiDB-lite"/>
    </source>
</evidence>
<evidence type="ECO:0000313" key="3">
    <source>
        <dbReference type="Proteomes" id="UP000193986"/>
    </source>
</evidence>
<dbReference type="Proteomes" id="UP000193986">
    <property type="component" value="Unassembled WGS sequence"/>
</dbReference>
<evidence type="ECO:0000313" key="2">
    <source>
        <dbReference type="EMBL" id="ORY30202.1"/>
    </source>
</evidence>
<accession>A0A1Y2B5T7</accession>
<feature type="compositionally biased region" description="Low complexity" evidence="1">
    <location>
        <begin position="18"/>
        <end position="33"/>
    </location>
</feature>
<feature type="compositionally biased region" description="Polar residues" evidence="1">
    <location>
        <begin position="34"/>
        <end position="48"/>
    </location>
</feature>
<feature type="region of interest" description="Disordered" evidence="1">
    <location>
        <begin position="80"/>
        <end position="99"/>
    </location>
</feature>
<dbReference type="AlphaFoldDB" id="A0A1Y2B5T7"/>
<feature type="region of interest" description="Disordered" evidence="1">
    <location>
        <begin position="18"/>
        <end position="50"/>
    </location>
</feature>
<gene>
    <name evidence="2" type="ORF">BCR39DRAFT_587991</name>
</gene>
<reference evidence="2 3" key="1">
    <citation type="submission" date="2016-07" db="EMBL/GenBank/DDBJ databases">
        <title>Pervasive Adenine N6-methylation of Active Genes in Fungi.</title>
        <authorList>
            <consortium name="DOE Joint Genome Institute"/>
            <person name="Mondo S.J."/>
            <person name="Dannebaum R.O."/>
            <person name="Kuo R.C."/>
            <person name="Labutti K."/>
            <person name="Haridas S."/>
            <person name="Kuo A."/>
            <person name="Salamov A."/>
            <person name="Ahrendt S.R."/>
            <person name="Lipzen A."/>
            <person name="Sullivan W."/>
            <person name="Andreopoulos W.B."/>
            <person name="Clum A."/>
            <person name="Lindquist E."/>
            <person name="Daum C."/>
            <person name="Ramamoorthy G.K."/>
            <person name="Gryganskyi A."/>
            <person name="Culley D."/>
            <person name="Magnuson J.K."/>
            <person name="James T.Y."/>
            <person name="O'Malley M.A."/>
            <person name="Stajich J.E."/>
            <person name="Spatafora J.W."/>
            <person name="Visel A."/>
            <person name="Grigoriev I.V."/>
        </authorList>
    </citation>
    <scope>NUCLEOTIDE SEQUENCE [LARGE SCALE GENOMIC DNA]</scope>
    <source>
        <strain evidence="2 3">68-887.2</strain>
    </source>
</reference>
<keyword evidence="3" id="KW-1185">Reference proteome</keyword>
<organism evidence="2 3">
    <name type="scientific">Naematelia encephala</name>
    <dbReference type="NCBI Taxonomy" id="71784"/>
    <lineage>
        <taxon>Eukaryota</taxon>
        <taxon>Fungi</taxon>
        <taxon>Dikarya</taxon>
        <taxon>Basidiomycota</taxon>
        <taxon>Agaricomycotina</taxon>
        <taxon>Tremellomycetes</taxon>
        <taxon>Tremellales</taxon>
        <taxon>Naemateliaceae</taxon>
        <taxon>Naematelia</taxon>
    </lineage>
</organism>
<sequence>MMTQESFLDMLDSFLDITAPSSPTVTSPSVPATGDSSNRPPAGQSTDTRGSDLYEGKWYYVSSTDVRAKTAQTVSRWETKLDQAKSNPPTSENEAMTVHSEMSEIFRLRRSEEDTHEDVTLKSLTYYFVSKADAILSDRLLPEDSRKLIQKARDTLMKAPSIFNQLTGRSTLRSRVDAAFTIWRKPNPTARNFRDELHDDSLKKTRRLFPV</sequence>
<comment type="caution">
    <text evidence="2">The sequence shown here is derived from an EMBL/GenBank/DDBJ whole genome shotgun (WGS) entry which is preliminary data.</text>
</comment>
<feature type="compositionally biased region" description="Polar residues" evidence="1">
    <location>
        <begin position="84"/>
        <end position="94"/>
    </location>
</feature>
<dbReference type="InParanoid" id="A0A1Y2B5T7"/>
<proteinExistence type="predicted"/>
<name>A0A1Y2B5T7_9TREE</name>